<dbReference type="SMART" id="SM00530">
    <property type="entry name" value="HTH_XRE"/>
    <property type="match status" value="1"/>
</dbReference>
<dbReference type="OrthoDB" id="129377at2"/>
<name>A0A411WLV9_9GAMM</name>
<dbReference type="KEGG" id="prag:EKN56_12890"/>
<evidence type="ECO:0000259" key="1">
    <source>
        <dbReference type="PROSITE" id="PS50943"/>
    </source>
</evidence>
<keyword evidence="3" id="KW-1185">Reference proteome</keyword>
<dbReference type="RefSeq" id="WP_112872070.1">
    <property type="nucleotide sequence ID" value="NZ_CP034752.1"/>
</dbReference>
<evidence type="ECO:0000313" key="2">
    <source>
        <dbReference type="EMBL" id="QBH97213.1"/>
    </source>
</evidence>
<dbReference type="InterPro" id="IPR010982">
    <property type="entry name" value="Lambda_DNA-bd_dom_sf"/>
</dbReference>
<reference evidence="2 3" key="1">
    <citation type="submission" date="2019-03" db="EMBL/GenBank/DDBJ databases">
        <title>Pragia sp. nov. isolated from the gut tract of Carduelis flavirostris.</title>
        <authorList>
            <person name="Ge Y."/>
        </authorList>
    </citation>
    <scope>NUCLEOTIDE SEQUENCE [LARGE SCALE GENOMIC DNA]</scope>
    <source>
        <strain evidence="2 3">CF-458</strain>
    </source>
</reference>
<gene>
    <name evidence="2" type="ORF">EKN56_12890</name>
</gene>
<organism evidence="2 3">
    <name type="scientific">Limnobaculum zhutongyuii</name>
    <dbReference type="NCBI Taxonomy" id="2498113"/>
    <lineage>
        <taxon>Bacteria</taxon>
        <taxon>Pseudomonadati</taxon>
        <taxon>Pseudomonadota</taxon>
        <taxon>Gammaproteobacteria</taxon>
        <taxon>Enterobacterales</taxon>
        <taxon>Budviciaceae</taxon>
        <taxon>Limnobaculum</taxon>
    </lineage>
</organism>
<evidence type="ECO:0000313" key="3">
    <source>
        <dbReference type="Proteomes" id="UP000293154"/>
    </source>
</evidence>
<accession>A0A411WLV9</accession>
<dbReference type="Proteomes" id="UP000293154">
    <property type="component" value="Chromosome"/>
</dbReference>
<dbReference type="Pfam" id="PF13744">
    <property type="entry name" value="HTH_37"/>
    <property type="match status" value="1"/>
</dbReference>
<dbReference type="SUPFAM" id="SSF47413">
    <property type="entry name" value="lambda repressor-like DNA-binding domains"/>
    <property type="match status" value="1"/>
</dbReference>
<feature type="domain" description="HTH cro/C1-type" evidence="1">
    <location>
        <begin position="33"/>
        <end position="88"/>
    </location>
</feature>
<dbReference type="AlphaFoldDB" id="A0A411WLV9"/>
<dbReference type="InterPro" id="IPR039554">
    <property type="entry name" value="HigA2-like_HTH"/>
</dbReference>
<dbReference type="CDD" id="cd00093">
    <property type="entry name" value="HTH_XRE"/>
    <property type="match status" value="1"/>
</dbReference>
<protein>
    <submittedName>
        <fullName evidence="2">XRE family transcriptional regulator</fullName>
    </submittedName>
</protein>
<proteinExistence type="predicted"/>
<dbReference type="InterPro" id="IPR001387">
    <property type="entry name" value="Cro/C1-type_HTH"/>
</dbReference>
<dbReference type="Gene3D" id="1.10.260.40">
    <property type="entry name" value="lambda repressor-like DNA-binding domains"/>
    <property type="match status" value="1"/>
</dbReference>
<dbReference type="GO" id="GO:0003677">
    <property type="term" value="F:DNA binding"/>
    <property type="evidence" value="ECO:0007669"/>
    <property type="project" value="InterPro"/>
</dbReference>
<dbReference type="PROSITE" id="PS50943">
    <property type="entry name" value="HTH_CROC1"/>
    <property type="match status" value="1"/>
</dbReference>
<sequence length="105" mass="11570">MIEFDKGSTNVYADLGFDNPAEQLVKAKLTRTIDLMMRERHLTQIDAASMMKVKQGALSKLLKGNFDGFSEQRLMKMLTALGADINIVINTTPGTFPGSVQVTYA</sequence>
<dbReference type="EMBL" id="CP034752">
    <property type="protein sequence ID" value="QBH97213.1"/>
    <property type="molecule type" value="Genomic_DNA"/>
</dbReference>